<dbReference type="AlphaFoldDB" id="A0A112WY70"/>
<evidence type="ECO:0000256" key="1">
    <source>
        <dbReference type="SAM" id="Phobius"/>
    </source>
</evidence>
<reference evidence="4 6" key="2">
    <citation type="submission" date="2018-06" db="EMBL/GenBank/DDBJ databases">
        <authorList>
            <consortium name="Pathogen Informatics"/>
            <person name="Doyle S."/>
        </authorList>
    </citation>
    <scope>NUCLEOTIDE SEQUENCE [LARGE SCALE GENOMIC DNA]</scope>
    <source>
        <strain evidence="4 6">NCTC11872</strain>
    </source>
</reference>
<dbReference type="PANTHER" id="PTHR35793">
    <property type="entry name" value="INNER MEMBRANE PROTEIN YJIG"/>
    <property type="match status" value="1"/>
</dbReference>
<dbReference type="Proteomes" id="UP000249936">
    <property type="component" value="Unassembled WGS sequence"/>
</dbReference>
<gene>
    <name evidence="3" type="primary">yjiG</name>
    <name evidence="4" type="ORF">NCTC11872_00542</name>
    <name evidence="3" type="ORF">NTHI1209_01573</name>
</gene>
<dbReference type="RefSeq" id="WP_005663201.1">
    <property type="nucleotide sequence ID" value="NZ_AP018771.1"/>
</dbReference>
<dbReference type="OMA" id="KPMITDV"/>
<reference evidence="3 5" key="1">
    <citation type="submission" date="2014-05" db="EMBL/GenBank/DDBJ databases">
        <title>Methylome analysis of the phasevarions of Haemophilus influenzae.</title>
        <authorList>
            <person name="Atack J.M."/>
            <person name="Fox K.L."/>
            <person name="Power P.M."/>
            <person name="Clark T."/>
            <person name="Jurcisek J."/>
            <person name="Korlach J."/>
            <person name="Bakaletz L.O."/>
            <person name="Jennings M.P."/>
        </authorList>
    </citation>
    <scope>NUCLEOTIDE SEQUENCE [LARGE SCALE GENOMIC DNA]</scope>
    <source>
        <strain evidence="3 5">1209</strain>
    </source>
</reference>
<feature type="transmembrane region" description="Helical" evidence="1">
    <location>
        <begin position="133"/>
        <end position="155"/>
    </location>
</feature>
<dbReference type="PATRIC" id="fig|727.555.peg.1831"/>
<dbReference type="InterPro" id="IPR011642">
    <property type="entry name" value="Gate_dom"/>
</dbReference>
<feature type="domain" description="Nucleoside transporter/FeoB GTPase Gate" evidence="2">
    <location>
        <begin position="31"/>
        <end position="122"/>
    </location>
</feature>
<sequence length="156" mass="16623">MSEQVKSESKLITDIFVEGARKGWNIAIHSTIPNVLMAFVIIYVLNVSGLLKLLGEYVGFVMLPLGLPGESIAVFLASFLSWGGAAGVLVALVQEGILNAQHIAILIPGMALVGSTVQYMGRVLGVLGVPGKHYLVLFGICIVNAYLAMLLMRVLV</sequence>
<proteinExistence type="predicted"/>
<protein>
    <submittedName>
        <fullName evidence="3">Inner membrane protein yjiG</fullName>
    </submittedName>
</protein>
<keyword evidence="1" id="KW-1133">Transmembrane helix</keyword>
<keyword evidence="1" id="KW-0472">Membrane</keyword>
<dbReference type="EMBL" id="JMQP01000002">
    <property type="protein sequence ID" value="KIS35954.1"/>
    <property type="molecule type" value="Genomic_DNA"/>
</dbReference>
<feature type="transmembrane region" description="Helical" evidence="1">
    <location>
        <begin position="103"/>
        <end position="121"/>
    </location>
</feature>
<accession>A0A112WY70</accession>
<evidence type="ECO:0000313" key="4">
    <source>
        <dbReference type="EMBL" id="SPX40963.1"/>
    </source>
</evidence>
<feature type="transmembrane region" description="Helical" evidence="1">
    <location>
        <begin position="71"/>
        <end position="91"/>
    </location>
</feature>
<dbReference type="Pfam" id="PF07670">
    <property type="entry name" value="Gate"/>
    <property type="match status" value="1"/>
</dbReference>
<evidence type="ECO:0000313" key="5">
    <source>
        <dbReference type="Proteomes" id="UP000050700"/>
    </source>
</evidence>
<dbReference type="NCBIfam" id="NF007811">
    <property type="entry name" value="PRK10519.1"/>
    <property type="match status" value="1"/>
</dbReference>
<keyword evidence="1" id="KW-0812">Transmembrane</keyword>
<feature type="transmembrane region" description="Helical" evidence="1">
    <location>
        <begin position="31"/>
        <end position="51"/>
    </location>
</feature>
<evidence type="ECO:0000313" key="3">
    <source>
        <dbReference type="EMBL" id="KIS35954.1"/>
    </source>
</evidence>
<organism evidence="3 5">
    <name type="scientific">Haemophilus influenzae</name>
    <dbReference type="NCBI Taxonomy" id="727"/>
    <lineage>
        <taxon>Bacteria</taxon>
        <taxon>Pseudomonadati</taxon>
        <taxon>Pseudomonadota</taxon>
        <taxon>Gammaproteobacteria</taxon>
        <taxon>Pasteurellales</taxon>
        <taxon>Pasteurellaceae</taxon>
        <taxon>Haemophilus</taxon>
    </lineage>
</organism>
<dbReference type="EMBL" id="UASK01000004">
    <property type="protein sequence ID" value="SPX40963.1"/>
    <property type="molecule type" value="Genomic_DNA"/>
</dbReference>
<dbReference type="PANTHER" id="PTHR35793:SF2">
    <property type="entry name" value="INNER MEMBRANE PROTEIN YJIG"/>
    <property type="match status" value="1"/>
</dbReference>
<dbReference type="InterPro" id="IPR052549">
    <property type="entry name" value="SpmB"/>
</dbReference>
<dbReference type="GO" id="GO:0005886">
    <property type="term" value="C:plasma membrane"/>
    <property type="evidence" value="ECO:0007669"/>
    <property type="project" value="TreeGrafter"/>
</dbReference>
<evidence type="ECO:0000259" key="2">
    <source>
        <dbReference type="Pfam" id="PF07670"/>
    </source>
</evidence>
<dbReference type="Proteomes" id="UP000050700">
    <property type="component" value="Unassembled WGS sequence"/>
</dbReference>
<name>A0A112WY70_HAEIF</name>
<evidence type="ECO:0000313" key="6">
    <source>
        <dbReference type="Proteomes" id="UP000249936"/>
    </source>
</evidence>